<organism evidence="1 2">
    <name type="scientific">Tanacetum coccineum</name>
    <dbReference type="NCBI Taxonomy" id="301880"/>
    <lineage>
        <taxon>Eukaryota</taxon>
        <taxon>Viridiplantae</taxon>
        <taxon>Streptophyta</taxon>
        <taxon>Embryophyta</taxon>
        <taxon>Tracheophyta</taxon>
        <taxon>Spermatophyta</taxon>
        <taxon>Magnoliopsida</taxon>
        <taxon>eudicotyledons</taxon>
        <taxon>Gunneridae</taxon>
        <taxon>Pentapetalae</taxon>
        <taxon>asterids</taxon>
        <taxon>campanulids</taxon>
        <taxon>Asterales</taxon>
        <taxon>Asteraceae</taxon>
        <taxon>Asteroideae</taxon>
        <taxon>Anthemideae</taxon>
        <taxon>Anthemidinae</taxon>
        <taxon>Tanacetum</taxon>
    </lineage>
</organism>
<dbReference type="EMBL" id="BQNB010012198">
    <property type="protein sequence ID" value="GJT00483.1"/>
    <property type="molecule type" value="Genomic_DNA"/>
</dbReference>
<reference evidence="1" key="1">
    <citation type="journal article" date="2022" name="Int. J. Mol. Sci.">
        <title>Draft Genome of Tanacetum Coccineum: Genomic Comparison of Closely Related Tanacetum-Family Plants.</title>
        <authorList>
            <person name="Yamashiro T."/>
            <person name="Shiraishi A."/>
            <person name="Nakayama K."/>
            <person name="Satake H."/>
        </authorList>
    </citation>
    <scope>NUCLEOTIDE SEQUENCE</scope>
</reference>
<evidence type="ECO:0000313" key="1">
    <source>
        <dbReference type="EMBL" id="GJT00483.1"/>
    </source>
</evidence>
<sequence>MNPKVSTLLIAVDGWTGRNADIKDGLESQKDASIACIMDSLRLEDPSIETPKVSIHQKEDNVIIGETSLSDSLNVVHDRVQKVKECALSHRLSIPEAMSPLDDPLSSENLVGKASTSGVPTTATTTTALSFSVAAANVSSIPPISVADYEVLNAEPRAEASCSLKIIFEQETLETSPKHPTTS</sequence>
<dbReference type="Proteomes" id="UP001151760">
    <property type="component" value="Unassembled WGS sequence"/>
</dbReference>
<evidence type="ECO:0000313" key="2">
    <source>
        <dbReference type="Proteomes" id="UP001151760"/>
    </source>
</evidence>
<proteinExistence type="predicted"/>
<name>A0ABQ5AH68_9ASTR</name>
<gene>
    <name evidence="1" type="ORF">Tco_0821652</name>
</gene>
<accession>A0ABQ5AH68</accession>
<protein>
    <submittedName>
        <fullName evidence="1">Uncharacterized protein</fullName>
    </submittedName>
</protein>
<reference evidence="1" key="2">
    <citation type="submission" date="2022-01" db="EMBL/GenBank/DDBJ databases">
        <authorList>
            <person name="Yamashiro T."/>
            <person name="Shiraishi A."/>
            <person name="Satake H."/>
            <person name="Nakayama K."/>
        </authorList>
    </citation>
    <scope>NUCLEOTIDE SEQUENCE</scope>
</reference>
<keyword evidence="2" id="KW-1185">Reference proteome</keyword>
<comment type="caution">
    <text evidence="1">The sequence shown here is derived from an EMBL/GenBank/DDBJ whole genome shotgun (WGS) entry which is preliminary data.</text>
</comment>